<evidence type="ECO:0000259" key="3">
    <source>
        <dbReference type="Pfam" id="PF13439"/>
    </source>
</evidence>
<keyword evidence="2 4" id="KW-0808">Transferase</keyword>
<dbReference type="RefSeq" id="WP_011565546.1">
    <property type="nucleotide sequence ID" value="NC_008148.1"/>
</dbReference>
<dbReference type="Gene3D" id="3.40.50.2000">
    <property type="entry name" value="Glycogen Phosphorylase B"/>
    <property type="match status" value="2"/>
</dbReference>
<dbReference type="EC" id="2.4.1.57" evidence="4"/>
<evidence type="ECO:0000256" key="2">
    <source>
        <dbReference type="ARBA" id="ARBA00022679"/>
    </source>
</evidence>
<dbReference type="CDD" id="cd03801">
    <property type="entry name" value="GT4_PimA-like"/>
    <property type="match status" value="1"/>
</dbReference>
<dbReference type="AlphaFoldDB" id="Q1ASU1"/>
<gene>
    <name evidence="4" type="ordered locus">Rxyl_2620</name>
</gene>
<dbReference type="Pfam" id="PF13439">
    <property type="entry name" value="Glyco_transf_4"/>
    <property type="match status" value="1"/>
</dbReference>
<dbReference type="KEGG" id="rxy:Rxyl_2620"/>
<dbReference type="PhylomeDB" id="Q1ASU1"/>
<dbReference type="GO" id="GO:1901137">
    <property type="term" value="P:carbohydrate derivative biosynthetic process"/>
    <property type="evidence" value="ECO:0007669"/>
    <property type="project" value="UniProtKB-ARBA"/>
</dbReference>
<proteinExistence type="predicted"/>
<dbReference type="InterPro" id="IPR050194">
    <property type="entry name" value="Glycosyltransferase_grp1"/>
</dbReference>
<sequence>MRVCLVSPYSWSFPGGVLEHVDALACQLERRGHRVRVLAPNDPLDLRTRLLHPKLGRHHPPPERVVPVGRSLPFPANGSLANIAFSPRVWRSVRRAVKALRPDVIHVHEPLAPLVSLAALAAAEELEIPAVGTFHANYPEGSAYCRLFRAARRLLDPTDRIGRVLRERIAVSPAAAETAGRYFRADCWIVPNGVDVGRFAPPPGLRRRPGEVLFVGRPVPRKGLPVLLRAFERVLAEVPGARLVIVGGRPGDVRVPKRLLCGVEVRGVVDGDGLVAAMHSAEVLCAPSTGRESFGMVLVEGMAAGLPVVASDIPGYDRVITHGRDGLLCPPGDPKALAAALVGLLKSPSLRERLAAAGRRTAGRYDWPRVAGEVERVYRAALGGR</sequence>
<dbReference type="PANTHER" id="PTHR45947">
    <property type="entry name" value="SULFOQUINOVOSYL TRANSFERASE SQD2"/>
    <property type="match status" value="1"/>
</dbReference>
<dbReference type="SUPFAM" id="SSF53756">
    <property type="entry name" value="UDP-Glycosyltransferase/glycogen phosphorylase"/>
    <property type="match status" value="1"/>
</dbReference>
<protein>
    <submittedName>
        <fullName evidence="4">Phosphatidylinositol alpha-mannosyltransferase</fullName>
        <ecNumber evidence="4">2.4.1.57</ecNumber>
    </submittedName>
</protein>
<dbReference type="eggNOG" id="COG0438">
    <property type="taxonomic scope" value="Bacteria"/>
</dbReference>
<feature type="domain" description="Glycosyltransferase subfamily 4-like N-terminal" evidence="3">
    <location>
        <begin position="14"/>
        <end position="197"/>
    </location>
</feature>
<evidence type="ECO:0000256" key="1">
    <source>
        <dbReference type="ARBA" id="ARBA00022676"/>
    </source>
</evidence>
<dbReference type="HOGENOM" id="CLU_009583_2_1_11"/>
<dbReference type="STRING" id="266117.Rxyl_2620"/>
<evidence type="ECO:0000313" key="5">
    <source>
        <dbReference type="Proteomes" id="UP000006637"/>
    </source>
</evidence>
<accession>Q1ASU1</accession>
<dbReference type="EMBL" id="CP000386">
    <property type="protein sequence ID" value="ABG05537.1"/>
    <property type="molecule type" value="Genomic_DNA"/>
</dbReference>
<dbReference type="InterPro" id="IPR028098">
    <property type="entry name" value="Glyco_trans_4-like_N"/>
</dbReference>
<keyword evidence="5" id="KW-1185">Reference proteome</keyword>
<dbReference type="eggNOG" id="COG0297">
    <property type="taxonomic scope" value="Bacteria"/>
</dbReference>
<dbReference type="Pfam" id="PF13692">
    <property type="entry name" value="Glyco_trans_1_4"/>
    <property type="match status" value="1"/>
</dbReference>
<dbReference type="CAZy" id="GT4">
    <property type="family name" value="Glycosyltransferase Family 4"/>
</dbReference>
<evidence type="ECO:0000313" key="4">
    <source>
        <dbReference type="EMBL" id="ABG05537.1"/>
    </source>
</evidence>
<dbReference type="PANTHER" id="PTHR45947:SF3">
    <property type="entry name" value="SULFOQUINOVOSYL TRANSFERASE SQD2"/>
    <property type="match status" value="1"/>
</dbReference>
<keyword evidence="1 4" id="KW-0328">Glycosyltransferase</keyword>
<dbReference type="GO" id="GO:0016757">
    <property type="term" value="F:glycosyltransferase activity"/>
    <property type="evidence" value="ECO:0007669"/>
    <property type="project" value="UniProtKB-KW"/>
</dbReference>
<reference evidence="4 5" key="1">
    <citation type="submission" date="2006-06" db="EMBL/GenBank/DDBJ databases">
        <title>Complete sequence of Rubrobacter xylanophilus DSM 9941.</title>
        <authorList>
            <consortium name="US DOE Joint Genome Institute"/>
            <person name="Copeland A."/>
            <person name="Lucas S."/>
            <person name="Lapidus A."/>
            <person name="Barry K."/>
            <person name="Detter J.C."/>
            <person name="Glavina del Rio T."/>
            <person name="Hammon N."/>
            <person name="Israni S."/>
            <person name="Dalin E."/>
            <person name="Tice H."/>
            <person name="Pitluck S."/>
            <person name="Munk A.C."/>
            <person name="Brettin T."/>
            <person name="Bruce D."/>
            <person name="Han C."/>
            <person name="Tapia R."/>
            <person name="Gilna P."/>
            <person name="Schmutz J."/>
            <person name="Larimer F."/>
            <person name="Land M."/>
            <person name="Hauser L."/>
            <person name="Kyrpides N."/>
            <person name="Lykidis A."/>
            <person name="da Costa M.S."/>
            <person name="Rainey F.A."/>
            <person name="Empadinhas N."/>
            <person name="Jolivet E."/>
            <person name="Battista J.R."/>
            <person name="Richardson P."/>
        </authorList>
    </citation>
    <scope>NUCLEOTIDE SEQUENCE [LARGE SCALE GENOMIC DNA]</scope>
    <source>
        <strain evidence="5">DSM 9941 / NBRC 16129 / PRD-1</strain>
    </source>
</reference>
<name>Q1ASU1_RUBXD</name>
<organism evidence="4 5">
    <name type="scientific">Rubrobacter xylanophilus (strain DSM 9941 / JCM 11954 / NBRC 16129 / PRD-1)</name>
    <dbReference type="NCBI Taxonomy" id="266117"/>
    <lineage>
        <taxon>Bacteria</taxon>
        <taxon>Bacillati</taxon>
        <taxon>Actinomycetota</taxon>
        <taxon>Rubrobacteria</taxon>
        <taxon>Rubrobacterales</taxon>
        <taxon>Rubrobacteraceae</taxon>
        <taxon>Rubrobacter</taxon>
    </lineage>
</organism>
<dbReference type="Proteomes" id="UP000006637">
    <property type="component" value="Chromosome"/>
</dbReference>